<comment type="caution">
    <text evidence="1">The sequence shown here is derived from an EMBL/GenBank/DDBJ whole genome shotgun (WGS) entry which is preliminary data.</text>
</comment>
<dbReference type="Proteomes" id="UP001595443">
    <property type="component" value="Unassembled WGS sequence"/>
</dbReference>
<accession>A0ABV7AEJ5</accession>
<evidence type="ECO:0000313" key="2">
    <source>
        <dbReference type="Proteomes" id="UP001595443"/>
    </source>
</evidence>
<evidence type="ECO:0000313" key="1">
    <source>
        <dbReference type="EMBL" id="MFC2967595.1"/>
    </source>
</evidence>
<dbReference type="EMBL" id="JBHRSK010000004">
    <property type="protein sequence ID" value="MFC2967595.1"/>
    <property type="molecule type" value="Genomic_DNA"/>
</dbReference>
<gene>
    <name evidence="1" type="ORF">ACFOES_05780</name>
</gene>
<proteinExistence type="predicted"/>
<keyword evidence="2" id="KW-1185">Reference proteome</keyword>
<sequence>MRVFIEDKLEDDEGKEKVCVQPTFIPSRNGELSRTQEIESACPICHIVDLNESEDEQESYENLVRDWYDNNLLSWYIWCTTAALKGKEPERKPELFAADSPIMLVARGYGDEKAAAEIAGVEKYFNCGKHLFEPYNNLMATIEEIAPENSPNVAKIRILPGSAAGKARSLKRMLEEVVAKHGLFTKFQSLGNVNVVVPTIKGEFNLIIAPASDEDTLKKTAKSALSKQEGILMLSPAPEGAEDNPQIELGGSTFVGRIVTLRRPPPWNSGAQEMRLCLWAIYDAPVNSDSETSEWRQSLSEWGKRAFFLFAKGSRDPDARLAVGTE</sequence>
<protein>
    <submittedName>
        <fullName evidence="1">Uncharacterized protein</fullName>
    </submittedName>
</protein>
<organism evidence="1 2">
    <name type="scientific">Acidimangrovimonas pyrenivorans</name>
    <dbReference type="NCBI Taxonomy" id="2030798"/>
    <lineage>
        <taxon>Bacteria</taxon>
        <taxon>Pseudomonadati</taxon>
        <taxon>Pseudomonadota</taxon>
        <taxon>Alphaproteobacteria</taxon>
        <taxon>Rhodobacterales</taxon>
        <taxon>Paracoccaceae</taxon>
        <taxon>Acidimangrovimonas</taxon>
    </lineage>
</organism>
<name>A0ABV7AEJ5_9RHOB</name>
<reference evidence="2" key="1">
    <citation type="journal article" date="2019" name="Int. J. Syst. Evol. Microbiol.">
        <title>The Global Catalogue of Microorganisms (GCM) 10K type strain sequencing project: providing services to taxonomists for standard genome sequencing and annotation.</title>
        <authorList>
            <consortium name="The Broad Institute Genomics Platform"/>
            <consortium name="The Broad Institute Genome Sequencing Center for Infectious Disease"/>
            <person name="Wu L."/>
            <person name="Ma J."/>
        </authorList>
    </citation>
    <scope>NUCLEOTIDE SEQUENCE [LARGE SCALE GENOMIC DNA]</scope>
    <source>
        <strain evidence="2">KCTC 62192</strain>
    </source>
</reference>